<evidence type="ECO:0000313" key="1">
    <source>
        <dbReference type="EMBL" id="MFC4721764.1"/>
    </source>
</evidence>
<name>A0ABV9N2W3_9FLAO</name>
<dbReference type="InterPro" id="IPR008969">
    <property type="entry name" value="CarboxyPept-like_regulatory"/>
</dbReference>
<dbReference type="Proteomes" id="UP001595953">
    <property type="component" value="Unassembled WGS sequence"/>
</dbReference>
<dbReference type="EMBL" id="JBHSGP010000008">
    <property type="protein sequence ID" value="MFC4721764.1"/>
    <property type="molecule type" value="Genomic_DNA"/>
</dbReference>
<dbReference type="SUPFAM" id="SSF49464">
    <property type="entry name" value="Carboxypeptidase regulatory domain-like"/>
    <property type="match status" value="1"/>
</dbReference>
<reference evidence="2" key="1">
    <citation type="journal article" date="2019" name="Int. J. Syst. Evol. Microbiol.">
        <title>The Global Catalogue of Microorganisms (GCM) 10K type strain sequencing project: providing services to taxonomists for standard genome sequencing and annotation.</title>
        <authorList>
            <consortium name="The Broad Institute Genomics Platform"/>
            <consortium name="The Broad Institute Genome Sequencing Center for Infectious Disease"/>
            <person name="Wu L."/>
            <person name="Ma J."/>
        </authorList>
    </citation>
    <scope>NUCLEOTIDE SEQUENCE [LARGE SCALE GENOMIC DNA]</scope>
    <source>
        <strain evidence="2">CCUG 63682</strain>
    </source>
</reference>
<comment type="caution">
    <text evidence="1">The sequence shown here is derived from an EMBL/GenBank/DDBJ whole genome shotgun (WGS) entry which is preliminary data.</text>
</comment>
<dbReference type="PROSITE" id="PS51257">
    <property type="entry name" value="PROKAR_LIPOPROTEIN"/>
    <property type="match status" value="1"/>
</dbReference>
<gene>
    <name evidence="1" type="ORF">ACFO5O_05505</name>
</gene>
<organism evidence="1 2">
    <name type="scientific">Geojedonia litorea</name>
    <dbReference type="NCBI Taxonomy" id="1268269"/>
    <lineage>
        <taxon>Bacteria</taxon>
        <taxon>Pseudomonadati</taxon>
        <taxon>Bacteroidota</taxon>
        <taxon>Flavobacteriia</taxon>
        <taxon>Flavobacteriales</taxon>
        <taxon>Flavobacteriaceae</taxon>
        <taxon>Geojedonia</taxon>
    </lineage>
</organism>
<dbReference type="Gene3D" id="2.60.40.1120">
    <property type="entry name" value="Carboxypeptidase-like, regulatory domain"/>
    <property type="match status" value="1"/>
</dbReference>
<proteinExistence type="predicted"/>
<sequence>MKKPKLYLLILIFCSCGTAKNTKSDICLYEVGIPSIIEMKSDSYSTSDYGIIRGQFLNRADSLPIENGLIKFAEFIKIADKNGEFTIDLSPDSYDVEFSFLGFNKISKSINIKNKEIVNLKIYLGIADSWTDFETDNPRKLKKYIKKQNRERKEKYGI</sequence>
<dbReference type="RefSeq" id="WP_387961698.1">
    <property type="nucleotide sequence ID" value="NZ_JBHSGP010000008.1"/>
</dbReference>
<keyword evidence="2" id="KW-1185">Reference proteome</keyword>
<evidence type="ECO:0000313" key="2">
    <source>
        <dbReference type="Proteomes" id="UP001595953"/>
    </source>
</evidence>
<protein>
    <recommendedName>
        <fullName evidence="3">Carboxypeptidase-like regulatory domain-containing protein</fullName>
    </recommendedName>
</protein>
<accession>A0ABV9N2W3</accession>
<evidence type="ECO:0008006" key="3">
    <source>
        <dbReference type="Google" id="ProtNLM"/>
    </source>
</evidence>